<dbReference type="AlphaFoldDB" id="A0AAD7SEG6"/>
<feature type="compositionally biased region" description="Pro residues" evidence="1">
    <location>
        <begin position="65"/>
        <end position="74"/>
    </location>
</feature>
<evidence type="ECO:0000313" key="2">
    <source>
        <dbReference type="EMBL" id="KAJ8401094.1"/>
    </source>
</evidence>
<proteinExistence type="predicted"/>
<dbReference type="Proteomes" id="UP001221898">
    <property type="component" value="Unassembled WGS sequence"/>
</dbReference>
<keyword evidence="3" id="KW-1185">Reference proteome</keyword>
<feature type="region of interest" description="Disordered" evidence="1">
    <location>
        <begin position="52"/>
        <end position="74"/>
    </location>
</feature>
<dbReference type="EMBL" id="JAINUG010000073">
    <property type="protein sequence ID" value="KAJ8401094.1"/>
    <property type="molecule type" value="Genomic_DNA"/>
</dbReference>
<reference evidence="2" key="1">
    <citation type="journal article" date="2023" name="Science">
        <title>Genome structures resolve the early diversification of teleost fishes.</title>
        <authorList>
            <person name="Parey E."/>
            <person name="Louis A."/>
            <person name="Montfort J."/>
            <person name="Bouchez O."/>
            <person name="Roques C."/>
            <person name="Iampietro C."/>
            <person name="Lluch J."/>
            <person name="Castinel A."/>
            <person name="Donnadieu C."/>
            <person name="Desvignes T."/>
            <person name="Floi Bucao C."/>
            <person name="Jouanno E."/>
            <person name="Wen M."/>
            <person name="Mejri S."/>
            <person name="Dirks R."/>
            <person name="Jansen H."/>
            <person name="Henkel C."/>
            <person name="Chen W.J."/>
            <person name="Zahm M."/>
            <person name="Cabau C."/>
            <person name="Klopp C."/>
            <person name="Thompson A.W."/>
            <person name="Robinson-Rechavi M."/>
            <person name="Braasch I."/>
            <person name="Lecointre G."/>
            <person name="Bobe J."/>
            <person name="Postlethwait J.H."/>
            <person name="Berthelot C."/>
            <person name="Roest Crollius H."/>
            <person name="Guiguen Y."/>
        </authorList>
    </citation>
    <scope>NUCLEOTIDE SEQUENCE</scope>
    <source>
        <strain evidence="2">NC1722</strain>
    </source>
</reference>
<gene>
    <name evidence="2" type="ORF">AAFF_G00390510</name>
</gene>
<name>A0AAD7SEG6_9TELE</name>
<protein>
    <submittedName>
        <fullName evidence="2">Uncharacterized protein</fullName>
    </submittedName>
</protein>
<organism evidence="2 3">
    <name type="scientific">Aldrovandia affinis</name>
    <dbReference type="NCBI Taxonomy" id="143900"/>
    <lineage>
        <taxon>Eukaryota</taxon>
        <taxon>Metazoa</taxon>
        <taxon>Chordata</taxon>
        <taxon>Craniata</taxon>
        <taxon>Vertebrata</taxon>
        <taxon>Euteleostomi</taxon>
        <taxon>Actinopterygii</taxon>
        <taxon>Neopterygii</taxon>
        <taxon>Teleostei</taxon>
        <taxon>Notacanthiformes</taxon>
        <taxon>Halosauridae</taxon>
        <taxon>Aldrovandia</taxon>
    </lineage>
</organism>
<comment type="caution">
    <text evidence="2">The sequence shown here is derived from an EMBL/GenBank/DDBJ whole genome shotgun (WGS) entry which is preliminary data.</text>
</comment>
<evidence type="ECO:0000313" key="3">
    <source>
        <dbReference type="Proteomes" id="UP001221898"/>
    </source>
</evidence>
<evidence type="ECO:0000256" key="1">
    <source>
        <dbReference type="SAM" id="MobiDB-lite"/>
    </source>
</evidence>
<sequence>MRDIAGPQCAACLWDKTCDVSLTLWHVLASAGFKLDRCVEHTVYGRSVCATSGQQQPPLRYDPDLPSPEPPALR</sequence>
<accession>A0AAD7SEG6</accession>